<dbReference type="InterPro" id="IPR002347">
    <property type="entry name" value="SDR_fam"/>
</dbReference>
<reference evidence="4 5" key="1">
    <citation type="journal article" date="2013" name="Int. J. Syst. Evol. Microbiol.">
        <title>Ilumatobacter nonamiense sp. nov. and Ilumatobacter coccineum sp. nov., isolated from seashore sand.</title>
        <authorList>
            <person name="Matsumoto A."/>
            <person name="Kasai H."/>
            <person name="Matsuo Y."/>
            <person name="Shizuri Y."/>
            <person name="Ichikawa N."/>
            <person name="Fujita N."/>
            <person name="Omura S."/>
            <person name="Takahashi Y."/>
        </authorList>
    </citation>
    <scope>NUCLEOTIDE SEQUENCE [LARGE SCALE GENOMIC DNA]</scope>
    <source>
        <strain evidence="5">NBRC 103263 / KCTC 29153 / YM16-304</strain>
    </source>
</reference>
<proteinExistence type="inferred from homology"/>
<dbReference type="Proteomes" id="UP000011863">
    <property type="component" value="Chromosome"/>
</dbReference>
<keyword evidence="2" id="KW-0560">Oxidoreductase</keyword>
<evidence type="ECO:0000313" key="5">
    <source>
        <dbReference type="Proteomes" id="UP000011863"/>
    </source>
</evidence>
<organism evidence="4 5">
    <name type="scientific">Ilumatobacter coccineus (strain NBRC 103263 / KCTC 29153 / YM16-304)</name>
    <dbReference type="NCBI Taxonomy" id="1313172"/>
    <lineage>
        <taxon>Bacteria</taxon>
        <taxon>Bacillati</taxon>
        <taxon>Actinomycetota</taxon>
        <taxon>Acidimicrobiia</taxon>
        <taxon>Acidimicrobiales</taxon>
        <taxon>Ilumatobacteraceae</taxon>
        <taxon>Ilumatobacter</taxon>
    </lineage>
</organism>
<dbReference type="GO" id="GO:0016491">
    <property type="term" value="F:oxidoreductase activity"/>
    <property type="evidence" value="ECO:0007669"/>
    <property type="project" value="UniProtKB-KW"/>
</dbReference>
<comment type="similarity">
    <text evidence="1 3">Belongs to the short-chain dehydrogenases/reductases (SDR) family.</text>
</comment>
<dbReference type="PANTHER" id="PTHR43976:SF16">
    <property type="entry name" value="SHORT-CHAIN DEHYDROGENASE_REDUCTASE FAMILY PROTEIN"/>
    <property type="match status" value="1"/>
</dbReference>
<dbReference type="PRINTS" id="PR00081">
    <property type="entry name" value="GDHRDH"/>
</dbReference>
<evidence type="ECO:0000256" key="3">
    <source>
        <dbReference type="RuleBase" id="RU000363"/>
    </source>
</evidence>
<evidence type="ECO:0000256" key="2">
    <source>
        <dbReference type="ARBA" id="ARBA00023002"/>
    </source>
</evidence>
<sequence>MADEPRVVLVAGASRGIGRALVDRCRAHGDTVIALSRSAPDVAFEADVHHVLVDLLDAEATAAAARGAAEALGRLDATVYVAGVTLSGTVEESTGHEFDRVMGTNVRGAMHVARAALPVMRAAQRGLIVNVSSQSAHLPSPYFGLYGASKAALEHLTVSLDHEVRPFGIAARLVVPGGVRTGILDGDGHGAEAVAGHEPTESVYASALERQCRRARRAIAEGVEASVVAEAIVGVLRAEDPPMRTIVGEDALHSIAEGGVWPAASD</sequence>
<evidence type="ECO:0000313" key="4">
    <source>
        <dbReference type="EMBL" id="BAN00933.1"/>
    </source>
</evidence>
<gene>
    <name evidence="4" type="ORF">YM304_06190</name>
</gene>
<dbReference type="PRINTS" id="PR00080">
    <property type="entry name" value="SDRFAMILY"/>
</dbReference>
<dbReference type="KEGG" id="aym:YM304_06190"/>
<keyword evidence="5" id="KW-1185">Reference proteome</keyword>
<name>A0A6C7E284_ILUCY</name>
<dbReference type="InterPro" id="IPR036291">
    <property type="entry name" value="NAD(P)-bd_dom_sf"/>
</dbReference>
<accession>A0A6C7E284</accession>
<dbReference type="RefSeq" id="WP_015440181.1">
    <property type="nucleotide sequence ID" value="NC_020520.1"/>
</dbReference>
<dbReference type="SUPFAM" id="SSF51735">
    <property type="entry name" value="NAD(P)-binding Rossmann-fold domains"/>
    <property type="match status" value="1"/>
</dbReference>
<dbReference type="EMBL" id="AP012057">
    <property type="protein sequence ID" value="BAN00933.1"/>
    <property type="molecule type" value="Genomic_DNA"/>
</dbReference>
<protein>
    <submittedName>
        <fullName evidence="4">Putative oxidoreductase</fullName>
    </submittedName>
</protein>
<dbReference type="Pfam" id="PF00106">
    <property type="entry name" value="adh_short"/>
    <property type="match status" value="1"/>
</dbReference>
<dbReference type="InterPro" id="IPR051911">
    <property type="entry name" value="SDR_oxidoreductase"/>
</dbReference>
<evidence type="ECO:0000256" key="1">
    <source>
        <dbReference type="ARBA" id="ARBA00006484"/>
    </source>
</evidence>
<dbReference type="PANTHER" id="PTHR43976">
    <property type="entry name" value="SHORT CHAIN DEHYDROGENASE"/>
    <property type="match status" value="1"/>
</dbReference>
<dbReference type="OrthoDB" id="3178062at2"/>
<dbReference type="Gene3D" id="3.40.50.720">
    <property type="entry name" value="NAD(P)-binding Rossmann-like Domain"/>
    <property type="match status" value="1"/>
</dbReference>
<dbReference type="AlphaFoldDB" id="A0A6C7E284"/>